<dbReference type="InterPro" id="IPR037401">
    <property type="entry name" value="SnoaL-like"/>
</dbReference>
<dbReference type="NCBIfam" id="TIGR02937">
    <property type="entry name" value="sigma70-ECF"/>
    <property type="match status" value="1"/>
</dbReference>
<dbReference type="GO" id="GO:0003677">
    <property type="term" value="F:DNA binding"/>
    <property type="evidence" value="ECO:0007669"/>
    <property type="project" value="InterPro"/>
</dbReference>
<dbReference type="InterPro" id="IPR039425">
    <property type="entry name" value="RNA_pol_sigma-70-like"/>
</dbReference>
<dbReference type="InterPro" id="IPR013324">
    <property type="entry name" value="RNA_pol_sigma_r3/r4-like"/>
</dbReference>
<accession>A0A6J4LHN7</accession>
<dbReference type="InterPro" id="IPR007627">
    <property type="entry name" value="RNA_pol_sigma70_r2"/>
</dbReference>
<dbReference type="AlphaFoldDB" id="A0A6J4LHN7"/>
<keyword evidence="3" id="KW-0805">Transcription regulation</keyword>
<evidence type="ECO:0000259" key="7">
    <source>
        <dbReference type="Pfam" id="PF08281"/>
    </source>
</evidence>
<dbReference type="SUPFAM" id="SSF88946">
    <property type="entry name" value="Sigma2 domain of RNA polymerase sigma factors"/>
    <property type="match status" value="1"/>
</dbReference>
<dbReference type="Gene3D" id="3.10.450.50">
    <property type="match status" value="1"/>
</dbReference>
<feature type="domain" description="RNA polymerase sigma factor 70 region 4 type 2" evidence="7">
    <location>
        <begin position="141"/>
        <end position="192"/>
    </location>
</feature>
<keyword evidence="4" id="KW-0731">Sigma factor</keyword>
<dbReference type="InterPro" id="IPR013249">
    <property type="entry name" value="RNA_pol_sigma70_r4_t2"/>
</dbReference>
<protein>
    <submittedName>
        <fullName evidence="9">RNA polymerase sigma factor</fullName>
    </submittedName>
</protein>
<dbReference type="NCBIfam" id="TIGR02960">
    <property type="entry name" value="SigX5"/>
    <property type="match status" value="1"/>
</dbReference>
<dbReference type="SUPFAM" id="SSF88659">
    <property type="entry name" value="Sigma3 and sigma4 domains of RNA polymerase sigma factors"/>
    <property type="match status" value="1"/>
</dbReference>
<dbReference type="EMBL" id="CADCTX010000607">
    <property type="protein sequence ID" value="CAA9332466.1"/>
    <property type="molecule type" value="Genomic_DNA"/>
</dbReference>
<dbReference type="Gene3D" id="1.10.10.10">
    <property type="entry name" value="Winged helix-like DNA-binding domain superfamily/Winged helix DNA-binding domain"/>
    <property type="match status" value="1"/>
</dbReference>
<dbReference type="NCBIfam" id="NF006089">
    <property type="entry name" value="PRK08241.1"/>
    <property type="match status" value="1"/>
</dbReference>
<sequence length="345" mass="37410">MHSAARTDPFEQYRPALTGHCYRMLGSVLDAEDAVQDTMLRAWRSLDRFEDRASLRTWLTRIATNVCLDALAATGRRRVRPIDASDAPTVVGPDFGRDDLMRTARPREHWVEPIPDALALPADAACSPEEQALLRESVQLAFVAALQYLPPRQRAVLLLTQVLNWSAAETAEGLGMSVAAVNSALQRARTTLQARTPAAAPGMLSDEQRELLARYVAAFERYDVDALTALLHEEATLSMPPYALWLRGPDAIARWLRGPGSACAGSRLVPVTACGGTPAFAQYRPGSAGYEAWAVLVLDVRGARVTAMTSYLDVETLFPRFGLPMRLTGDVAAGPDRALAGGRAG</sequence>
<name>A0A6J4LHN7_9BACT</name>
<reference evidence="9" key="1">
    <citation type="submission" date="2020-02" db="EMBL/GenBank/DDBJ databases">
        <authorList>
            <person name="Meier V. D."/>
        </authorList>
    </citation>
    <scope>NUCLEOTIDE SEQUENCE</scope>
    <source>
        <strain evidence="9">AVDCRST_MAG40</strain>
    </source>
</reference>
<comment type="subunit">
    <text evidence="2">Interacts transiently with the RNA polymerase catalytic core formed by RpoA, RpoB, RpoC and RpoZ (2 alpha, 1 beta, 1 beta' and 1 omega subunit) to form the RNA polymerase holoenzyme that can initiate transcription.</text>
</comment>
<evidence type="ECO:0000256" key="3">
    <source>
        <dbReference type="ARBA" id="ARBA00023015"/>
    </source>
</evidence>
<organism evidence="9">
    <name type="scientific">uncultured Gemmatimonadaceae bacterium</name>
    <dbReference type="NCBI Taxonomy" id="246130"/>
    <lineage>
        <taxon>Bacteria</taxon>
        <taxon>Pseudomonadati</taxon>
        <taxon>Gemmatimonadota</taxon>
        <taxon>Gemmatimonadia</taxon>
        <taxon>Gemmatimonadales</taxon>
        <taxon>Gemmatimonadaceae</taxon>
        <taxon>environmental samples</taxon>
    </lineage>
</organism>
<dbReference type="InterPro" id="IPR014305">
    <property type="entry name" value="RNA_pol_sigma-G_actinobac"/>
</dbReference>
<evidence type="ECO:0000259" key="8">
    <source>
        <dbReference type="Pfam" id="PF12680"/>
    </source>
</evidence>
<dbReference type="Pfam" id="PF08281">
    <property type="entry name" value="Sigma70_r4_2"/>
    <property type="match status" value="1"/>
</dbReference>
<dbReference type="InterPro" id="IPR013325">
    <property type="entry name" value="RNA_pol_sigma_r2"/>
</dbReference>
<evidence type="ECO:0000256" key="1">
    <source>
        <dbReference type="ARBA" id="ARBA00010641"/>
    </source>
</evidence>
<dbReference type="CDD" id="cd06171">
    <property type="entry name" value="Sigma70_r4"/>
    <property type="match status" value="1"/>
</dbReference>
<comment type="similarity">
    <text evidence="1">Belongs to the sigma-70 factor family. ECF subfamily.</text>
</comment>
<dbReference type="PANTHER" id="PTHR43133:SF65">
    <property type="entry name" value="ECF RNA POLYMERASE SIGMA FACTOR SIGG"/>
    <property type="match status" value="1"/>
</dbReference>
<dbReference type="InterPro" id="IPR014284">
    <property type="entry name" value="RNA_pol_sigma-70_dom"/>
</dbReference>
<dbReference type="GO" id="GO:0016987">
    <property type="term" value="F:sigma factor activity"/>
    <property type="evidence" value="ECO:0007669"/>
    <property type="project" value="UniProtKB-KW"/>
</dbReference>
<dbReference type="Gene3D" id="1.10.1740.10">
    <property type="match status" value="1"/>
</dbReference>
<dbReference type="PANTHER" id="PTHR43133">
    <property type="entry name" value="RNA POLYMERASE ECF-TYPE SIGMA FACTO"/>
    <property type="match status" value="1"/>
</dbReference>
<keyword evidence="5" id="KW-0804">Transcription</keyword>
<feature type="domain" description="RNA polymerase sigma-70 region 2" evidence="6">
    <location>
        <begin position="10"/>
        <end position="76"/>
    </location>
</feature>
<dbReference type="InterPro" id="IPR036388">
    <property type="entry name" value="WH-like_DNA-bd_sf"/>
</dbReference>
<evidence type="ECO:0000313" key="9">
    <source>
        <dbReference type="EMBL" id="CAA9332466.1"/>
    </source>
</evidence>
<evidence type="ECO:0000256" key="4">
    <source>
        <dbReference type="ARBA" id="ARBA00023082"/>
    </source>
</evidence>
<dbReference type="SUPFAM" id="SSF54427">
    <property type="entry name" value="NTF2-like"/>
    <property type="match status" value="1"/>
</dbReference>
<dbReference type="GO" id="GO:0006352">
    <property type="term" value="P:DNA-templated transcription initiation"/>
    <property type="evidence" value="ECO:0007669"/>
    <property type="project" value="InterPro"/>
</dbReference>
<dbReference type="Pfam" id="PF04542">
    <property type="entry name" value="Sigma70_r2"/>
    <property type="match status" value="1"/>
</dbReference>
<feature type="domain" description="SnoaL-like" evidence="8">
    <location>
        <begin position="213"/>
        <end position="307"/>
    </location>
</feature>
<evidence type="ECO:0000259" key="6">
    <source>
        <dbReference type="Pfam" id="PF04542"/>
    </source>
</evidence>
<evidence type="ECO:0000256" key="5">
    <source>
        <dbReference type="ARBA" id="ARBA00023163"/>
    </source>
</evidence>
<dbReference type="InterPro" id="IPR032710">
    <property type="entry name" value="NTF2-like_dom_sf"/>
</dbReference>
<dbReference type="Pfam" id="PF12680">
    <property type="entry name" value="SnoaL_2"/>
    <property type="match status" value="1"/>
</dbReference>
<evidence type="ECO:0000256" key="2">
    <source>
        <dbReference type="ARBA" id="ARBA00011344"/>
    </source>
</evidence>
<gene>
    <name evidence="9" type="ORF">AVDCRST_MAG40-1976</name>
</gene>
<proteinExistence type="inferred from homology"/>